<gene>
    <name evidence="2" type="ORF">A6J77_002605</name>
</gene>
<dbReference type="PANTHER" id="PTHR43346">
    <property type="entry name" value="LIGAND BINDING DOMAIN PROTEIN, PUTATIVE (AFU_ORTHOLOGUE AFUA_6G14370)-RELATED"/>
    <property type="match status" value="1"/>
</dbReference>
<dbReference type="SUPFAM" id="SSF51182">
    <property type="entry name" value="RmlC-like cupins"/>
    <property type="match status" value="1"/>
</dbReference>
<dbReference type="InterPro" id="IPR052538">
    <property type="entry name" value="Flavonoid_dioxygenase-like"/>
</dbReference>
<evidence type="ECO:0000313" key="2">
    <source>
        <dbReference type="EMBL" id="PNL91181.1"/>
    </source>
</evidence>
<comment type="caution">
    <text evidence="2">The sequence shown here is derived from an EMBL/GenBank/DDBJ whole genome shotgun (WGS) entry which is preliminary data.</text>
</comment>
<evidence type="ECO:0000313" key="3">
    <source>
        <dbReference type="Proteomes" id="UP000192813"/>
    </source>
</evidence>
<dbReference type="InterPro" id="IPR011051">
    <property type="entry name" value="RmlC_Cupin_sf"/>
</dbReference>
<evidence type="ECO:0000259" key="1">
    <source>
        <dbReference type="Pfam" id="PF07883"/>
    </source>
</evidence>
<accession>A0A2J9PMA1</accession>
<dbReference type="InterPro" id="IPR014710">
    <property type="entry name" value="RmlC-like_jellyroll"/>
</dbReference>
<dbReference type="AlphaFoldDB" id="A0A2J9PMA1"/>
<dbReference type="CDD" id="cd02223">
    <property type="entry name" value="cupin_Bh2720-like"/>
    <property type="match status" value="1"/>
</dbReference>
<dbReference type="Gene3D" id="2.60.120.10">
    <property type="entry name" value="Jelly Rolls"/>
    <property type="match status" value="1"/>
</dbReference>
<dbReference type="InterPro" id="IPR013096">
    <property type="entry name" value="Cupin_2"/>
</dbReference>
<name>A0A2J9PMA1_9LACT</name>
<dbReference type="PANTHER" id="PTHR43346:SF1">
    <property type="entry name" value="QUERCETIN 2,3-DIOXYGENASE-RELATED"/>
    <property type="match status" value="1"/>
</dbReference>
<reference evidence="3" key="1">
    <citation type="submission" date="2017-12" db="EMBL/GenBank/DDBJ databases">
        <title>FDA dAtabase for Regulatory Grade micrObial Sequences (FDA-ARGOS): Supporting development and validation of Infectious Disease Dx tests.</title>
        <authorList>
            <person name="Hoffmann M."/>
            <person name="Allard M."/>
            <person name="Evans P."/>
            <person name="Brown E."/>
            <person name="Tallon L."/>
            <person name="Sadzewicz L."/>
            <person name="Sengamalay N."/>
            <person name="Ott S."/>
            <person name="Godinez A."/>
            <person name="Nagaraj S."/>
            <person name="Vavikolanu K."/>
            <person name="Aluvathingal J."/>
            <person name="Nadendla S."/>
            <person name="Sichtig H."/>
        </authorList>
    </citation>
    <scope>NUCLEOTIDE SEQUENCE [LARGE SCALE GENOMIC DNA]</scope>
    <source>
        <strain evidence="3">FDAARGOS_249</strain>
    </source>
</reference>
<dbReference type="RefSeq" id="WP_083068014.1">
    <property type="nucleotide sequence ID" value="NZ_NBTM02000001.1"/>
</dbReference>
<organism evidence="2 3">
    <name type="scientific">Aerococcus viridans</name>
    <dbReference type="NCBI Taxonomy" id="1377"/>
    <lineage>
        <taxon>Bacteria</taxon>
        <taxon>Bacillati</taxon>
        <taxon>Bacillota</taxon>
        <taxon>Bacilli</taxon>
        <taxon>Lactobacillales</taxon>
        <taxon>Aerococcaceae</taxon>
        <taxon>Aerococcus</taxon>
    </lineage>
</organism>
<dbReference type="Pfam" id="PF07883">
    <property type="entry name" value="Cupin_2"/>
    <property type="match status" value="1"/>
</dbReference>
<dbReference type="EMBL" id="NBTM02000001">
    <property type="protein sequence ID" value="PNL91181.1"/>
    <property type="molecule type" value="Genomic_DNA"/>
</dbReference>
<proteinExistence type="predicted"/>
<protein>
    <submittedName>
        <fullName evidence="2">Cupin domain-containing protein</fullName>
    </submittedName>
</protein>
<sequence>MTDNKFLTGNVDNDKKPYIIDVEKETLENTNFRTTIWTGDKLQLTVMEIPVGGDIGLEVHHESDQFIRIEQGEGLCQMGPAKDDLSFEQKIGEDEAVFVPLGLWHNITNRGSVPLKLYTIYASPDHVPGTVHGTQEDAESDPNE</sequence>
<dbReference type="Proteomes" id="UP000192813">
    <property type="component" value="Unassembled WGS sequence"/>
</dbReference>
<feature type="domain" description="Cupin type-2" evidence="1">
    <location>
        <begin position="46"/>
        <end position="121"/>
    </location>
</feature>